<dbReference type="PANTHER" id="PTHR30154">
    <property type="entry name" value="LEUCINE-RESPONSIVE REGULATORY PROTEIN"/>
    <property type="match status" value="1"/>
</dbReference>
<proteinExistence type="predicted"/>
<keyword evidence="6" id="KW-1185">Reference proteome</keyword>
<dbReference type="InterPro" id="IPR019888">
    <property type="entry name" value="Tscrpt_reg_AsnC-like"/>
</dbReference>
<organism evidence="5 6">
    <name type="scientific">Sinosporangium album</name>
    <dbReference type="NCBI Taxonomy" id="504805"/>
    <lineage>
        <taxon>Bacteria</taxon>
        <taxon>Bacillati</taxon>
        <taxon>Actinomycetota</taxon>
        <taxon>Actinomycetes</taxon>
        <taxon>Streptosporangiales</taxon>
        <taxon>Streptosporangiaceae</taxon>
        <taxon>Sinosporangium</taxon>
    </lineage>
</organism>
<dbReference type="SMART" id="SM00344">
    <property type="entry name" value="HTH_ASNC"/>
    <property type="match status" value="1"/>
</dbReference>
<dbReference type="InterPro" id="IPR036390">
    <property type="entry name" value="WH_DNA-bd_sf"/>
</dbReference>
<dbReference type="Proteomes" id="UP000198923">
    <property type="component" value="Unassembled WGS sequence"/>
</dbReference>
<dbReference type="PRINTS" id="PR00033">
    <property type="entry name" value="HTHASNC"/>
</dbReference>
<evidence type="ECO:0000259" key="4">
    <source>
        <dbReference type="PROSITE" id="PS50956"/>
    </source>
</evidence>
<name>A0A1G7QPQ4_9ACTN</name>
<dbReference type="Pfam" id="PF01037">
    <property type="entry name" value="AsnC_trans_reg"/>
    <property type="match status" value="1"/>
</dbReference>
<dbReference type="GO" id="GO:0043200">
    <property type="term" value="P:response to amino acid"/>
    <property type="evidence" value="ECO:0007669"/>
    <property type="project" value="TreeGrafter"/>
</dbReference>
<evidence type="ECO:0000256" key="3">
    <source>
        <dbReference type="ARBA" id="ARBA00023163"/>
    </source>
</evidence>
<dbReference type="PROSITE" id="PS50956">
    <property type="entry name" value="HTH_ASNC_2"/>
    <property type="match status" value="1"/>
</dbReference>
<dbReference type="Gene3D" id="1.10.10.10">
    <property type="entry name" value="Winged helix-like DNA-binding domain superfamily/Winged helix DNA-binding domain"/>
    <property type="match status" value="1"/>
</dbReference>
<gene>
    <name evidence="5" type="ORF">SAMN05421505_10175</name>
</gene>
<keyword evidence="2" id="KW-0238">DNA-binding</keyword>
<dbReference type="GO" id="GO:0005829">
    <property type="term" value="C:cytosol"/>
    <property type="evidence" value="ECO:0007669"/>
    <property type="project" value="TreeGrafter"/>
</dbReference>
<dbReference type="InterPro" id="IPR019887">
    <property type="entry name" value="Tscrpt_reg_AsnC/Lrp_C"/>
</dbReference>
<dbReference type="STRING" id="504805.SAMN05421505_10175"/>
<dbReference type="InterPro" id="IPR000485">
    <property type="entry name" value="AsnC-type_HTH_dom"/>
</dbReference>
<dbReference type="AlphaFoldDB" id="A0A1G7QPQ4"/>
<evidence type="ECO:0000313" key="6">
    <source>
        <dbReference type="Proteomes" id="UP000198923"/>
    </source>
</evidence>
<sequence>MASKSSIEKDRSIIRELIRDARQTNVALAAKVGLSEGAVRRRVERLLAEGQFHFAVIPSPSFMGRPVHTMFEIQSAPGATEQLIEQLVAMPEISYVYHVTGQFDIVAVGYFTSSNEMRTFWTERLGNLDGLMESRTLMVLRVAKRAHEWAREMATDEADPD</sequence>
<dbReference type="InterPro" id="IPR036388">
    <property type="entry name" value="WH-like_DNA-bd_sf"/>
</dbReference>
<dbReference type="SUPFAM" id="SSF54909">
    <property type="entry name" value="Dimeric alpha+beta barrel"/>
    <property type="match status" value="1"/>
</dbReference>
<dbReference type="Gene3D" id="3.30.70.920">
    <property type="match status" value="1"/>
</dbReference>
<accession>A0A1G7QPQ4</accession>
<dbReference type="InterPro" id="IPR019885">
    <property type="entry name" value="Tscrpt_reg_HTH_AsnC-type_CS"/>
</dbReference>
<protein>
    <submittedName>
        <fullName evidence="5">Lrp/AsnC family transcriptional regulator, regulator for asnA, asnC and gidA</fullName>
    </submittedName>
</protein>
<dbReference type="InterPro" id="IPR011008">
    <property type="entry name" value="Dimeric_a/b-barrel"/>
</dbReference>
<dbReference type="PANTHER" id="PTHR30154:SF34">
    <property type="entry name" value="TRANSCRIPTIONAL REGULATOR AZLB"/>
    <property type="match status" value="1"/>
</dbReference>
<reference evidence="5 6" key="1">
    <citation type="submission" date="2016-10" db="EMBL/GenBank/DDBJ databases">
        <authorList>
            <person name="de Groot N.N."/>
        </authorList>
    </citation>
    <scope>NUCLEOTIDE SEQUENCE [LARGE SCALE GENOMIC DNA]</scope>
    <source>
        <strain evidence="5 6">CPCC 201354</strain>
    </source>
</reference>
<dbReference type="PROSITE" id="PS00519">
    <property type="entry name" value="HTH_ASNC_1"/>
    <property type="match status" value="1"/>
</dbReference>
<keyword evidence="1" id="KW-0805">Transcription regulation</keyword>
<dbReference type="SUPFAM" id="SSF46785">
    <property type="entry name" value="Winged helix' DNA-binding domain"/>
    <property type="match status" value="1"/>
</dbReference>
<keyword evidence="3" id="KW-0804">Transcription</keyword>
<evidence type="ECO:0000256" key="2">
    <source>
        <dbReference type="ARBA" id="ARBA00023125"/>
    </source>
</evidence>
<evidence type="ECO:0000313" key="5">
    <source>
        <dbReference type="EMBL" id="SDG00521.1"/>
    </source>
</evidence>
<evidence type="ECO:0000256" key="1">
    <source>
        <dbReference type="ARBA" id="ARBA00023015"/>
    </source>
</evidence>
<dbReference type="GO" id="GO:0043565">
    <property type="term" value="F:sequence-specific DNA binding"/>
    <property type="evidence" value="ECO:0007669"/>
    <property type="project" value="InterPro"/>
</dbReference>
<dbReference type="Pfam" id="PF13404">
    <property type="entry name" value="HTH_AsnC-type"/>
    <property type="match status" value="1"/>
</dbReference>
<dbReference type="EMBL" id="FNCN01000001">
    <property type="protein sequence ID" value="SDG00521.1"/>
    <property type="molecule type" value="Genomic_DNA"/>
</dbReference>
<feature type="domain" description="HTH asnC-type" evidence="4">
    <location>
        <begin position="8"/>
        <end position="66"/>
    </location>
</feature>